<keyword evidence="7" id="KW-0472">Membrane</keyword>
<keyword evidence="10" id="KW-1185">Reference proteome</keyword>
<comment type="pathway">
    <text evidence="2">Secondary metabolite biosynthesis.</text>
</comment>
<keyword evidence="4" id="KW-0285">Flavoprotein</keyword>
<dbReference type="InterPro" id="IPR002938">
    <property type="entry name" value="FAD-bd"/>
</dbReference>
<organism evidence="9 10">
    <name type="scientific">Apiospora arundinis</name>
    <dbReference type="NCBI Taxonomy" id="335852"/>
    <lineage>
        <taxon>Eukaryota</taxon>
        <taxon>Fungi</taxon>
        <taxon>Dikarya</taxon>
        <taxon>Ascomycota</taxon>
        <taxon>Pezizomycotina</taxon>
        <taxon>Sordariomycetes</taxon>
        <taxon>Xylariomycetidae</taxon>
        <taxon>Amphisphaeriales</taxon>
        <taxon>Apiosporaceae</taxon>
        <taxon>Apiospora</taxon>
    </lineage>
</organism>
<evidence type="ECO:0000256" key="6">
    <source>
        <dbReference type="ARBA" id="ARBA00023002"/>
    </source>
</evidence>
<dbReference type="PANTHER" id="PTHR47356:SF2">
    <property type="entry name" value="FAD-BINDING DOMAIN-CONTAINING PROTEIN-RELATED"/>
    <property type="match status" value="1"/>
</dbReference>
<dbReference type="EMBL" id="JAPCWZ010000001">
    <property type="protein sequence ID" value="KAK8880153.1"/>
    <property type="molecule type" value="Genomic_DNA"/>
</dbReference>
<reference evidence="9 10" key="1">
    <citation type="journal article" date="2024" name="IMA Fungus">
        <title>Apiospora arundinis, a panoply of carbohydrate-active enzymes and secondary metabolites.</title>
        <authorList>
            <person name="Sorensen T."/>
            <person name="Petersen C."/>
            <person name="Muurmann A.T."/>
            <person name="Christiansen J.V."/>
            <person name="Brundto M.L."/>
            <person name="Overgaard C.K."/>
            <person name="Boysen A.T."/>
            <person name="Wollenberg R.D."/>
            <person name="Larsen T.O."/>
            <person name="Sorensen J.L."/>
            <person name="Nielsen K.L."/>
            <person name="Sondergaard T.E."/>
        </authorList>
    </citation>
    <scope>NUCLEOTIDE SEQUENCE [LARGE SCALE GENOMIC DNA]</scope>
    <source>
        <strain evidence="9 10">AAU 773</strain>
    </source>
</reference>
<protein>
    <submittedName>
        <fullName evidence="9">FAD binding domain-containing protein</fullName>
    </submittedName>
</protein>
<accession>A0ABR2JNE2</accession>
<name>A0ABR2JNE2_9PEZI</name>
<feature type="domain" description="FAD-binding" evidence="8">
    <location>
        <begin position="297"/>
        <end position="352"/>
    </location>
</feature>
<evidence type="ECO:0000256" key="5">
    <source>
        <dbReference type="ARBA" id="ARBA00022827"/>
    </source>
</evidence>
<feature type="transmembrane region" description="Helical" evidence="7">
    <location>
        <begin position="471"/>
        <end position="492"/>
    </location>
</feature>
<dbReference type="Proteomes" id="UP001390339">
    <property type="component" value="Unassembled WGS sequence"/>
</dbReference>
<evidence type="ECO:0000259" key="8">
    <source>
        <dbReference type="Pfam" id="PF01494"/>
    </source>
</evidence>
<keyword evidence="7" id="KW-0812">Transmembrane</keyword>
<evidence type="ECO:0000313" key="9">
    <source>
        <dbReference type="EMBL" id="KAK8880153.1"/>
    </source>
</evidence>
<sequence>MGEAGAAADGGGRFKVIIVGAGVSGLILAHALHRADIDYVVLDKHPVAPAWGISISMYPNGMRILDQLGLYDVLDTKRAEMYDFHLRGSDGNTYDTYPFLKECSDSGGYVAITMERRVFLQTIYDELPDKSKVIEGARVSDIVEDESRVQVVLANGTVHEGDIVVGCDGVHSAVRELMWARAHRLSPGLVTVAEKQRMTATYVCLIGIAPYQEGVGAVSVSSVSYAGFSFLFLTQPDAIYFLVHIKRPGNKTVKYPNRLRFTDADVEAEASKYLDCPVSETLVFGDLWRTRTRGQLVALEEGVLSRWSLGRTVLCGDSAHKVTPNAGFGGNLAIEGAVALANEIYAVVHHRRPDAKQNQTKKPSDEEIRHAFQKYQEGHMARAKMFYYMSWAWTRMQAYDGWGWYVAQRWALPYLWGVGTRRICELMTYAPKLSYVPFNERSGTSGWKKHEWELYPEETAKSQTSSSGRSVISRFTSIIIISALIYAASVWYREGVVQLLS</sequence>
<evidence type="ECO:0000256" key="1">
    <source>
        <dbReference type="ARBA" id="ARBA00001974"/>
    </source>
</evidence>
<keyword evidence="7" id="KW-1133">Transmembrane helix</keyword>
<evidence type="ECO:0000256" key="7">
    <source>
        <dbReference type="SAM" id="Phobius"/>
    </source>
</evidence>
<dbReference type="InterPro" id="IPR036188">
    <property type="entry name" value="FAD/NAD-bd_sf"/>
</dbReference>
<comment type="cofactor">
    <cofactor evidence="1">
        <name>FAD</name>
        <dbReference type="ChEBI" id="CHEBI:57692"/>
    </cofactor>
</comment>
<dbReference type="InterPro" id="IPR050562">
    <property type="entry name" value="FAD_mOase_fung"/>
</dbReference>
<dbReference type="SUPFAM" id="SSF51905">
    <property type="entry name" value="FAD/NAD(P)-binding domain"/>
    <property type="match status" value="1"/>
</dbReference>
<evidence type="ECO:0000256" key="3">
    <source>
        <dbReference type="ARBA" id="ARBA00007992"/>
    </source>
</evidence>
<proteinExistence type="inferred from homology"/>
<dbReference type="Pfam" id="PF01494">
    <property type="entry name" value="FAD_binding_3"/>
    <property type="match status" value="2"/>
</dbReference>
<evidence type="ECO:0000256" key="2">
    <source>
        <dbReference type="ARBA" id="ARBA00005179"/>
    </source>
</evidence>
<evidence type="ECO:0000313" key="10">
    <source>
        <dbReference type="Proteomes" id="UP001390339"/>
    </source>
</evidence>
<dbReference type="PANTHER" id="PTHR47356">
    <property type="entry name" value="FAD-DEPENDENT MONOOXYGENASE ASQG-RELATED"/>
    <property type="match status" value="1"/>
</dbReference>
<dbReference type="PRINTS" id="PR00420">
    <property type="entry name" value="RNGMNOXGNASE"/>
</dbReference>
<gene>
    <name evidence="9" type="ORF">PGQ11_001447</name>
</gene>
<keyword evidence="5" id="KW-0274">FAD</keyword>
<evidence type="ECO:0000256" key="4">
    <source>
        <dbReference type="ARBA" id="ARBA00022630"/>
    </source>
</evidence>
<keyword evidence="6" id="KW-0560">Oxidoreductase</keyword>
<dbReference type="Gene3D" id="3.50.50.60">
    <property type="entry name" value="FAD/NAD(P)-binding domain"/>
    <property type="match status" value="1"/>
</dbReference>
<comment type="caution">
    <text evidence="9">The sequence shown here is derived from an EMBL/GenBank/DDBJ whole genome shotgun (WGS) entry which is preliminary data.</text>
</comment>
<comment type="similarity">
    <text evidence="3">Belongs to the paxM FAD-dependent monooxygenase family.</text>
</comment>
<feature type="domain" description="FAD-binding" evidence="8">
    <location>
        <begin position="14"/>
        <end position="178"/>
    </location>
</feature>